<dbReference type="Proteomes" id="UP000294530">
    <property type="component" value="Unassembled WGS sequence"/>
</dbReference>
<dbReference type="KEGG" id="blac:94349452"/>
<sequence>MLELGVLDPWRATFPDRRVFSGPNNRNRIDYCLLSPSLYSDFYKGSRYVTETKWLHEDHSPVEFHLASPLHPITRSLPWKCPRWLLNHPIVRHTLVKSLECLSDRIRLFPGCNPGVLVDQHKAADRIFLREMQRSLRTNDDERAAHLRADLRMAQALDAVSSTETTRTSVAASSGALKAFEDLRASRREKTKFDRDISEGEQGSAYFFRSPVPTAHRVLIPSVTRPDGSSTSEPAAMAESHRHYWVSVP</sequence>
<dbReference type="InterPro" id="IPR036691">
    <property type="entry name" value="Endo/exonu/phosph_ase_sf"/>
</dbReference>
<name>A0A976IIN6_BRELC</name>
<evidence type="ECO:0000313" key="2">
    <source>
        <dbReference type="Proteomes" id="UP000294530"/>
    </source>
</evidence>
<dbReference type="Gene3D" id="3.60.10.10">
    <property type="entry name" value="Endonuclease/exonuclease/phosphatase"/>
    <property type="match status" value="1"/>
</dbReference>
<reference evidence="1 2" key="1">
    <citation type="journal article" date="2021" name="Genome Biol.">
        <title>AFLAP: assembly-free linkage analysis pipeline using k-mers from genome sequencing data.</title>
        <authorList>
            <person name="Fletcher K."/>
            <person name="Zhang L."/>
            <person name="Gil J."/>
            <person name="Han R."/>
            <person name="Cavanaugh K."/>
            <person name="Michelmore R."/>
        </authorList>
    </citation>
    <scope>NUCLEOTIDE SEQUENCE [LARGE SCALE GENOMIC DNA]</scope>
    <source>
        <strain evidence="1 2">SF5</strain>
    </source>
</reference>
<dbReference type="AlphaFoldDB" id="A0A976IIN6"/>
<proteinExistence type="predicted"/>
<organism evidence="1 2">
    <name type="scientific">Bremia lactucae</name>
    <name type="common">Lettuce downy mildew</name>
    <dbReference type="NCBI Taxonomy" id="4779"/>
    <lineage>
        <taxon>Eukaryota</taxon>
        <taxon>Sar</taxon>
        <taxon>Stramenopiles</taxon>
        <taxon>Oomycota</taxon>
        <taxon>Peronosporomycetes</taxon>
        <taxon>Peronosporales</taxon>
        <taxon>Peronosporaceae</taxon>
        <taxon>Bremia</taxon>
    </lineage>
</organism>
<comment type="caution">
    <text evidence="1">The sequence shown here is derived from an EMBL/GenBank/DDBJ whole genome shotgun (WGS) entry which is preliminary data.</text>
</comment>
<dbReference type="OrthoDB" id="162421at2759"/>
<dbReference type="RefSeq" id="XP_067822040.1">
    <property type="nucleotide sequence ID" value="XM_067963781.1"/>
</dbReference>
<gene>
    <name evidence="1" type="ORF">CCR75_005705</name>
</gene>
<dbReference type="GeneID" id="94349452"/>
<protein>
    <submittedName>
        <fullName evidence="1">Uncharacterized protein</fullName>
    </submittedName>
</protein>
<evidence type="ECO:0000313" key="1">
    <source>
        <dbReference type="EMBL" id="TDH72541.1"/>
    </source>
</evidence>
<keyword evidence="2" id="KW-1185">Reference proteome</keyword>
<dbReference type="EMBL" id="SHOA02000037">
    <property type="protein sequence ID" value="TDH72541.1"/>
    <property type="molecule type" value="Genomic_DNA"/>
</dbReference>
<accession>A0A976IIN6</accession>